<dbReference type="OrthoDB" id="9780299at2"/>
<dbReference type="InterPro" id="IPR013249">
    <property type="entry name" value="RNA_pol_sigma70_r4_t2"/>
</dbReference>
<protein>
    <submittedName>
        <fullName evidence="8">RNA polymerase sigma factor (Sigma-70 family)</fullName>
    </submittedName>
</protein>
<dbReference type="EMBL" id="VFMO01000001">
    <property type="protein sequence ID" value="TQJ13377.1"/>
    <property type="molecule type" value="Genomic_DNA"/>
</dbReference>
<gene>
    <name evidence="8" type="ORF">FB459_0793</name>
</gene>
<name>A0A542EDH4_9MICO</name>
<feature type="domain" description="RNA polymerase sigma factor 70 region 4 type 2" evidence="7">
    <location>
        <begin position="105"/>
        <end position="155"/>
    </location>
</feature>
<dbReference type="Proteomes" id="UP000320806">
    <property type="component" value="Unassembled WGS sequence"/>
</dbReference>
<dbReference type="GO" id="GO:0003677">
    <property type="term" value="F:DNA binding"/>
    <property type="evidence" value="ECO:0007669"/>
    <property type="project" value="InterPro"/>
</dbReference>
<comment type="caution">
    <text evidence="8">The sequence shown here is derived from an EMBL/GenBank/DDBJ whole genome shotgun (WGS) entry which is preliminary data.</text>
</comment>
<feature type="compositionally biased region" description="Basic residues" evidence="5">
    <location>
        <begin position="197"/>
        <end position="207"/>
    </location>
</feature>
<keyword evidence="9" id="KW-1185">Reference proteome</keyword>
<evidence type="ECO:0000256" key="3">
    <source>
        <dbReference type="ARBA" id="ARBA00023082"/>
    </source>
</evidence>
<dbReference type="Gene3D" id="1.10.1740.10">
    <property type="match status" value="1"/>
</dbReference>
<evidence type="ECO:0000259" key="6">
    <source>
        <dbReference type="Pfam" id="PF04542"/>
    </source>
</evidence>
<evidence type="ECO:0000256" key="2">
    <source>
        <dbReference type="ARBA" id="ARBA00023015"/>
    </source>
</evidence>
<dbReference type="NCBIfam" id="TIGR02937">
    <property type="entry name" value="sigma70-ECF"/>
    <property type="match status" value="1"/>
</dbReference>
<proteinExistence type="inferred from homology"/>
<keyword evidence="3" id="KW-0731">Sigma factor</keyword>
<feature type="compositionally biased region" description="Polar residues" evidence="5">
    <location>
        <begin position="172"/>
        <end position="193"/>
    </location>
</feature>
<dbReference type="SUPFAM" id="SSF88946">
    <property type="entry name" value="Sigma2 domain of RNA polymerase sigma factors"/>
    <property type="match status" value="1"/>
</dbReference>
<dbReference type="PANTHER" id="PTHR47756:SF2">
    <property type="entry name" value="BLL6612 PROTEIN"/>
    <property type="match status" value="1"/>
</dbReference>
<evidence type="ECO:0000256" key="5">
    <source>
        <dbReference type="SAM" id="MobiDB-lite"/>
    </source>
</evidence>
<evidence type="ECO:0000313" key="8">
    <source>
        <dbReference type="EMBL" id="TQJ13377.1"/>
    </source>
</evidence>
<dbReference type="InterPro" id="IPR013325">
    <property type="entry name" value="RNA_pol_sigma_r2"/>
</dbReference>
<dbReference type="AlphaFoldDB" id="A0A542EDH4"/>
<dbReference type="InterPro" id="IPR013324">
    <property type="entry name" value="RNA_pol_sigma_r3/r4-like"/>
</dbReference>
<dbReference type="InterPro" id="IPR014284">
    <property type="entry name" value="RNA_pol_sigma-70_dom"/>
</dbReference>
<feature type="domain" description="RNA polymerase sigma-70 region 2" evidence="6">
    <location>
        <begin position="9"/>
        <end position="71"/>
    </location>
</feature>
<dbReference type="SUPFAM" id="SSF88659">
    <property type="entry name" value="Sigma3 and sigma4 domains of RNA polymerase sigma factors"/>
    <property type="match status" value="1"/>
</dbReference>
<dbReference type="RefSeq" id="WP_141927522.1">
    <property type="nucleotide sequence ID" value="NZ_BAABCI010000015.1"/>
</dbReference>
<evidence type="ECO:0000313" key="9">
    <source>
        <dbReference type="Proteomes" id="UP000320806"/>
    </source>
</evidence>
<dbReference type="InterPro" id="IPR007627">
    <property type="entry name" value="RNA_pol_sigma70_r2"/>
</dbReference>
<keyword evidence="4" id="KW-0804">Transcription</keyword>
<sequence>MTISEDVWRHEAPHVLAALLRRHRSFHDCEDAVQEALLAAAAQWPADGAPQSPRAWLIRVASRKIIDHRRSVDAEAARIDRYALQERLDDPVVGDPIGDDDTLRMLLLCAHPQLSDTSRVALTLRAVAGLPTHRIADLLLMPSATIGQRISRAKTTIREAGLTAPTDRCSPTRHNGGTTDSMPPARTCSNSPGRMSRPARRSLSRRA</sequence>
<keyword evidence="2" id="KW-0805">Transcription regulation</keyword>
<dbReference type="Gene3D" id="1.10.10.10">
    <property type="entry name" value="Winged helix-like DNA-binding domain superfamily/Winged helix DNA-binding domain"/>
    <property type="match status" value="1"/>
</dbReference>
<evidence type="ECO:0000259" key="7">
    <source>
        <dbReference type="Pfam" id="PF08281"/>
    </source>
</evidence>
<feature type="region of interest" description="Disordered" evidence="5">
    <location>
        <begin position="161"/>
        <end position="207"/>
    </location>
</feature>
<dbReference type="Pfam" id="PF08281">
    <property type="entry name" value="Sigma70_r4_2"/>
    <property type="match status" value="1"/>
</dbReference>
<accession>A0A542EDH4</accession>
<evidence type="ECO:0000256" key="4">
    <source>
        <dbReference type="ARBA" id="ARBA00023163"/>
    </source>
</evidence>
<comment type="similarity">
    <text evidence="1">Belongs to the sigma-70 factor family. ECF subfamily.</text>
</comment>
<dbReference type="Pfam" id="PF04542">
    <property type="entry name" value="Sigma70_r2"/>
    <property type="match status" value="1"/>
</dbReference>
<dbReference type="PANTHER" id="PTHR47756">
    <property type="entry name" value="BLL6612 PROTEIN-RELATED"/>
    <property type="match status" value="1"/>
</dbReference>
<dbReference type="GO" id="GO:0006352">
    <property type="term" value="P:DNA-templated transcription initiation"/>
    <property type="evidence" value="ECO:0007669"/>
    <property type="project" value="InterPro"/>
</dbReference>
<reference evidence="8 9" key="1">
    <citation type="submission" date="2019-06" db="EMBL/GenBank/DDBJ databases">
        <title>Sequencing the genomes of 1000 actinobacteria strains.</title>
        <authorList>
            <person name="Klenk H.-P."/>
        </authorList>
    </citation>
    <scope>NUCLEOTIDE SEQUENCE [LARGE SCALE GENOMIC DNA]</scope>
    <source>
        <strain evidence="8 9">DSM 19828</strain>
    </source>
</reference>
<evidence type="ECO:0000256" key="1">
    <source>
        <dbReference type="ARBA" id="ARBA00010641"/>
    </source>
</evidence>
<dbReference type="GO" id="GO:0016987">
    <property type="term" value="F:sigma factor activity"/>
    <property type="evidence" value="ECO:0007669"/>
    <property type="project" value="UniProtKB-KW"/>
</dbReference>
<organism evidence="8 9">
    <name type="scientific">Yimella lutea</name>
    <dbReference type="NCBI Taxonomy" id="587872"/>
    <lineage>
        <taxon>Bacteria</taxon>
        <taxon>Bacillati</taxon>
        <taxon>Actinomycetota</taxon>
        <taxon>Actinomycetes</taxon>
        <taxon>Micrococcales</taxon>
        <taxon>Dermacoccaceae</taxon>
        <taxon>Yimella</taxon>
    </lineage>
</organism>
<dbReference type="InterPro" id="IPR036388">
    <property type="entry name" value="WH-like_DNA-bd_sf"/>
</dbReference>